<keyword evidence="2" id="KW-1185">Reference proteome</keyword>
<protein>
    <submittedName>
        <fullName evidence="1">MFS general substrate transporter</fullName>
    </submittedName>
</protein>
<organism evidence="1 2">
    <name type="scientific">Lindgomyces ingoldianus</name>
    <dbReference type="NCBI Taxonomy" id="673940"/>
    <lineage>
        <taxon>Eukaryota</taxon>
        <taxon>Fungi</taxon>
        <taxon>Dikarya</taxon>
        <taxon>Ascomycota</taxon>
        <taxon>Pezizomycotina</taxon>
        <taxon>Dothideomycetes</taxon>
        <taxon>Pleosporomycetidae</taxon>
        <taxon>Pleosporales</taxon>
        <taxon>Lindgomycetaceae</taxon>
        <taxon>Lindgomyces</taxon>
    </lineage>
</organism>
<proteinExistence type="predicted"/>
<dbReference type="EMBL" id="MU003496">
    <property type="protein sequence ID" value="KAF2475158.1"/>
    <property type="molecule type" value="Genomic_DNA"/>
</dbReference>
<gene>
    <name evidence="1" type="ORF">BDR25DRAFT_322498</name>
</gene>
<evidence type="ECO:0000313" key="1">
    <source>
        <dbReference type="EMBL" id="KAF2475158.1"/>
    </source>
</evidence>
<name>A0ACB6R770_9PLEO</name>
<comment type="caution">
    <text evidence="1">The sequence shown here is derived from an EMBL/GenBank/DDBJ whole genome shotgun (WGS) entry which is preliminary data.</text>
</comment>
<evidence type="ECO:0000313" key="2">
    <source>
        <dbReference type="Proteomes" id="UP000799755"/>
    </source>
</evidence>
<dbReference type="Proteomes" id="UP000799755">
    <property type="component" value="Unassembled WGS sequence"/>
</dbReference>
<sequence length="435" mass="46966">MPESIKDKSEEAVTAGCQDAPVEDPIDKSMDHGLIAWLQVLGSWILFWNTWGLTNSYGVFQTFYLNNLLPSSNASAISWVGSVQLFLTMVVGIPAGVLLDAGHLHFLIAAGTLLEIAGLFALAECSKYWQIFLAQGICMGIGSGLLGLTSVAVIPLYFQRRKMIATGIAATGSSLAGILYPLMMRRLFVKVGFAWAVRTLAFLILGCMAICMAVMRLRDRPKRKGPLFNIKMLADKPYAAFVGAFTLMIASAYIPFFYIQDYALKLSVNEEMAFNLLSIMNAASLLGRLAPNWLADRYGGVHVMFPSAALSALILFFFRFVNNLGGLVAISVIYGFISGGMISLPPPIIASLTPNSRELGTKMGMAYTVAAFGGLVGNPIAGAAKRASKGLRKSDVQNEFQGVWLVAAVGMVIATGLLVLTKYLRAGKIFVRTKI</sequence>
<reference evidence="1" key="1">
    <citation type="journal article" date="2020" name="Stud. Mycol.">
        <title>101 Dothideomycetes genomes: a test case for predicting lifestyles and emergence of pathogens.</title>
        <authorList>
            <person name="Haridas S."/>
            <person name="Albert R."/>
            <person name="Binder M."/>
            <person name="Bloem J."/>
            <person name="Labutti K."/>
            <person name="Salamov A."/>
            <person name="Andreopoulos B."/>
            <person name="Baker S."/>
            <person name="Barry K."/>
            <person name="Bills G."/>
            <person name="Bluhm B."/>
            <person name="Cannon C."/>
            <person name="Castanera R."/>
            <person name="Culley D."/>
            <person name="Daum C."/>
            <person name="Ezra D."/>
            <person name="Gonzalez J."/>
            <person name="Henrissat B."/>
            <person name="Kuo A."/>
            <person name="Liang C."/>
            <person name="Lipzen A."/>
            <person name="Lutzoni F."/>
            <person name="Magnuson J."/>
            <person name="Mondo S."/>
            <person name="Nolan M."/>
            <person name="Ohm R."/>
            <person name="Pangilinan J."/>
            <person name="Park H.-J."/>
            <person name="Ramirez L."/>
            <person name="Alfaro M."/>
            <person name="Sun H."/>
            <person name="Tritt A."/>
            <person name="Yoshinaga Y."/>
            <person name="Zwiers L.-H."/>
            <person name="Turgeon B."/>
            <person name="Goodwin S."/>
            <person name="Spatafora J."/>
            <person name="Crous P."/>
            <person name="Grigoriev I."/>
        </authorList>
    </citation>
    <scope>NUCLEOTIDE SEQUENCE</scope>
    <source>
        <strain evidence="1">ATCC 200398</strain>
    </source>
</reference>
<accession>A0ACB6R770</accession>